<protein>
    <submittedName>
        <fullName evidence="1">Uncharacterized protein</fullName>
    </submittedName>
</protein>
<dbReference type="Proteomes" id="UP000235005">
    <property type="component" value="Unassembled WGS sequence"/>
</dbReference>
<evidence type="ECO:0000313" key="1">
    <source>
        <dbReference type="EMBL" id="PLW66892.1"/>
    </source>
</evidence>
<organism evidence="1 2">
    <name type="scientific">Pseudohalioglobus lutimaris</name>
    <dbReference type="NCBI Taxonomy" id="1737061"/>
    <lineage>
        <taxon>Bacteria</taxon>
        <taxon>Pseudomonadati</taxon>
        <taxon>Pseudomonadota</taxon>
        <taxon>Gammaproteobacteria</taxon>
        <taxon>Cellvibrionales</taxon>
        <taxon>Halieaceae</taxon>
        <taxon>Pseudohalioglobus</taxon>
    </lineage>
</organism>
<keyword evidence="2" id="KW-1185">Reference proteome</keyword>
<sequence>NSLYIVNEEHQFSANDPLYLFKDTSLPDLPAEFAGESMFEYVDDSEYDFYIPDEHGVEQKVTIRGSVLKKSVLDAIRATTSGFIGSTVWGKHAAKNYGLSIVRSGRELALSPEFINPSYKDKGRWYGIEISFDPSLDNIFGVTNNKQHVVNLKMMKESEDYEREGFESEQDYRSDLLANNDPKLRIYEVVRHIKEVEQKLIKRVDTYNLKGTSVIGKPTVDGGAPEVDPVNSAINQKNKEREELHPTAPATITKEELEDQLKTTGVDNAEEKAKTILDHQLQVWVEEQPMATEAFFDVSTKKGFTLLQINSNHVFSKNILSKLPESQREAIEICLAGWARMERECVSEKKLKQLEMARRDWGQLLDDYLDDEE</sequence>
<name>A0A2N5WXC0_9GAMM</name>
<dbReference type="AlphaFoldDB" id="A0A2N5WXC0"/>
<dbReference type="RefSeq" id="WP_207796494.1">
    <property type="nucleotide sequence ID" value="NZ_PKUS01000043.1"/>
</dbReference>
<accession>A0A2N5WXC0</accession>
<feature type="non-terminal residue" evidence="1">
    <location>
        <position position="1"/>
    </location>
</feature>
<proteinExistence type="predicted"/>
<comment type="caution">
    <text evidence="1">The sequence shown here is derived from an EMBL/GenBank/DDBJ whole genome shotgun (WGS) entry which is preliminary data.</text>
</comment>
<gene>
    <name evidence="1" type="ORF">C0039_19515</name>
</gene>
<dbReference type="EMBL" id="PKUS01000043">
    <property type="protein sequence ID" value="PLW66892.1"/>
    <property type="molecule type" value="Genomic_DNA"/>
</dbReference>
<reference evidence="1 2" key="1">
    <citation type="submission" date="2018-01" db="EMBL/GenBank/DDBJ databases">
        <title>The draft genome sequence of Halioglobus lutimaris HF004.</title>
        <authorList>
            <person name="Du Z.-J."/>
            <person name="Shi M.-J."/>
        </authorList>
    </citation>
    <scope>NUCLEOTIDE SEQUENCE [LARGE SCALE GENOMIC DNA]</scope>
    <source>
        <strain evidence="1 2">HF004</strain>
    </source>
</reference>
<evidence type="ECO:0000313" key="2">
    <source>
        <dbReference type="Proteomes" id="UP000235005"/>
    </source>
</evidence>